<dbReference type="OrthoDB" id="995555at2759"/>
<dbReference type="PANTHER" id="PTHR31286">
    <property type="entry name" value="GLYCINE-RICH CELL WALL STRUCTURAL PROTEIN 1.8-LIKE"/>
    <property type="match status" value="1"/>
</dbReference>
<organism evidence="2 3">
    <name type="scientific">Gossypium stocksii</name>
    <dbReference type="NCBI Taxonomy" id="47602"/>
    <lineage>
        <taxon>Eukaryota</taxon>
        <taxon>Viridiplantae</taxon>
        <taxon>Streptophyta</taxon>
        <taxon>Embryophyta</taxon>
        <taxon>Tracheophyta</taxon>
        <taxon>Spermatophyta</taxon>
        <taxon>Magnoliopsida</taxon>
        <taxon>eudicotyledons</taxon>
        <taxon>Gunneridae</taxon>
        <taxon>Pentapetalae</taxon>
        <taxon>rosids</taxon>
        <taxon>malvids</taxon>
        <taxon>Malvales</taxon>
        <taxon>Malvaceae</taxon>
        <taxon>Malvoideae</taxon>
        <taxon>Gossypium</taxon>
    </lineage>
</organism>
<dbReference type="InterPro" id="IPR040256">
    <property type="entry name" value="At4g02000-like"/>
</dbReference>
<sequence length="323" mass="35050">MVGKVTKLDFNTDSKVRGRHARMAVYVNLGRPLISKILINGSTQRIEYENLPMVYFKCGRYGHIKEHCSISASSSELNGKEEMTEQTSSPSVAVGDEEFGLWMLVERRTRRTNPNGIKKGSFSKGERITGSRFNSLADMEANSAGEDFSKENQKDLNKKGKVNSSDSQVHFAAGKSTGINGSKKGNMGLLIGKAPIAQNQAPKAGASVKAISQAGLMTSRTSVSSLTTTKQADLDKQEEPNNVSIGQQLKSPCLKEVHSNVINFHNSMDNTDPSVGENNQSLASDHMNEGLSNFINNQEQHVVHFNLTFEGSSAINVAVKKGG</sequence>
<feature type="compositionally biased region" description="Basic and acidic residues" evidence="1">
    <location>
        <begin position="147"/>
        <end position="158"/>
    </location>
</feature>
<evidence type="ECO:0000313" key="2">
    <source>
        <dbReference type="EMBL" id="KAH1123277.1"/>
    </source>
</evidence>
<comment type="caution">
    <text evidence="2">The sequence shown here is derived from an EMBL/GenBank/DDBJ whole genome shotgun (WGS) entry which is preliminary data.</text>
</comment>
<dbReference type="Proteomes" id="UP000828251">
    <property type="component" value="Unassembled WGS sequence"/>
</dbReference>
<evidence type="ECO:0000313" key="3">
    <source>
        <dbReference type="Proteomes" id="UP000828251"/>
    </source>
</evidence>
<proteinExistence type="predicted"/>
<dbReference type="AlphaFoldDB" id="A0A9D3WGJ1"/>
<reference evidence="2 3" key="1">
    <citation type="journal article" date="2021" name="Plant Biotechnol. J.">
        <title>Multi-omics assisted identification of the key and species-specific regulatory components of drought-tolerant mechanisms in Gossypium stocksii.</title>
        <authorList>
            <person name="Yu D."/>
            <person name="Ke L."/>
            <person name="Zhang D."/>
            <person name="Wu Y."/>
            <person name="Sun Y."/>
            <person name="Mei J."/>
            <person name="Sun J."/>
            <person name="Sun Y."/>
        </authorList>
    </citation>
    <scope>NUCLEOTIDE SEQUENCE [LARGE SCALE GENOMIC DNA]</scope>
    <source>
        <strain evidence="3">cv. E1</strain>
        <tissue evidence="2">Leaf</tissue>
    </source>
</reference>
<accession>A0A9D3WGJ1</accession>
<dbReference type="EMBL" id="JAIQCV010000002">
    <property type="protein sequence ID" value="KAH1123277.1"/>
    <property type="molecule type" value="Genomic_DNA"/>
</dbReference>
<protein>
    <recommendedName>
        <fullName evidence="4">CCHC-type domain-containing protein</fullName>
    </recommendedName>
</protein>
<evidence type="ECO:0000256" key="1">
    <source>
        <dbReference type="SAM" id="MobiDB-lite"/>
    </source>
</evidence>
<gene>
    <name evidence="2" type="ORF">J1N35_006437</name>
</gene>
<name>A0A9D3WGJ1_9ROSI</name>
<dbReference type="PANTHER" id="PTHR31286:SF173">
    <property type="entry name" value="DUF4283 DOMAIN-CONTAINING PROTEIN"/>
    <property type="match status" value="1"/>
</dbReference>
<feature type="region of interest" description="Disordered" evidence="1">
    <location>
        <begin position="143"/>
        <end position="165"/>
    </location>
</feature>
<evidence type="ECO:0008006" key="4">
    <source>
        <dbReference type="Google" id="ProtNLM"/>
    </source>
</evidence>
<keyword evidence="3" id="KW-1185">Reference proteome</keyword>